<organism evidence="2 3">
    <name type="scientific">Robiginitalea biformata (strain ATCC BAA-864 / DSM 15991 / KCTC 12146 / HTCC2501)</name>
    <dbReference type="NCBI Taxonomy" id="313596"/>
    <lineage>
        <taxon>Bacteria</taxon>
        <taxon>Pseudomonadati</taxon>
        <taxon>Bacteroidota</taxon>
        <taxon>Flavobacteriia</taxon>
        <taxon>Flavobacteriales</taxon>
        <taxon>Flavobacteriaceae</taxon>
        <taxon>Robiginitalea</taxon>
    </lineage>
</organism>
<dbReference type="PANTHER" id="PTHR46825">
    <property type="entry name" value="D-ALANYL-D-ALANINE-CARBOXYPEPTIDASE/ENDOPEPTIDASE AMPH"/>
    <property type="match status" value="1"/>
</dbReference>
<dbReference type="HOGENOM" id="CLU_020027_0_2_10"/>
<dbReference type="InterPro" id="IPR050491">
    <property type="entry name" value="AmpC-like"/>
</dbReference>
<protein>
    <submittedName>
        <fullName evidence="2">Beta-lactamase</fullName>
    </submittedName>
</protein>
<dbReference type="OrthoDB" id="9793489at2"/>
<dbReference type="PANTHER" id="PTHR46825:SF9">
    <property type="entry name" value="BETA-LACTAMASE-RELATED DOMAIN-CONTAINING PROTEIN"/>
    <property type="match status" value="1"/>
</dbReference>
<sequence length="363" mass="40991">MKMVTNAFLVFFFYICAFCWHGLAVAQNLNSQIDSLITEKIPSEGPGAVVLVARGDSILYRKAFGQANLELQVPMKPDQVFQIGSMTKQFTAIAILKLMEEGRLHLEDDVRRFIPDYPTPEGSVTIHHLLNHTSGIKDFTSMRSIMEIARKDLRPQELIDFFKNEPMDFKPGTQFKYNNSGYVLLGYIIEKVSGKSYEEYIESELFTPAGMTDSRYAHYREIVPNRAYGYHNRKGYTNKLHISMNIPYASGALMASSDDLLKWQRALQTEKLVTRRTLELALSPKKLADGSPVEYGYGWHIKTIEGAKSIEHGGSVFGFKSMGVFLPEKDLYVVGLTNCDCISPTQLVREIATVALSNKQETQ</sequence>
<dbReference type="Proteomes" id="UP000009049">
    <property type="component" value="Chromosome"/>
</dbReference>
<dbReference type="AlphaFoldDB" id="A4CMC7"/>
<evidence type="ECO:0000313" key="2">
    <source>
        <dbReference type="EMBL" id="EAR14819.1"/>
    </source>
</evidence>
<proteinExistence type="predicted"/>
<dbReference type="STRING" id="313596.RB2501_10852"/>
<accession>A4CMC7</accession>
<dbReference type="KEGG" id="rbi:RB2501_10852"/>
<feature type="domain" description="Beta-lactamase-related" evidence="1">
    <location>
        <begin position="45"/>
        <end position="339"/>
    </location>
</feature>
<evidence type="ECO:0000313" key="3">
    <source>
        <dbReference type="Proteomes" id="UP000009049"/>
    </source>
</evidence>
<dbReference type="Gene3D" id="3.40.710.10">
    <property type="entry name" value="DD-peptidase/beta-lactamase superfamily"/>
    <property type="match status" value="1"/>
</dbReference>
<keyword evidence="3" id="KW-1185">Reference proteome</keyword>
<dbReference type="eggNOG" id="COG1680">
    <property type="taxonomic scope" value="Bacteria"/>
</dbReference>
<dbReference type="SUPFAM" id="SSF56601">
    <property type="entry name" value="beta-lactamase/transpeptidase-like"/>
    <property type="match status" value="1"/>
</dbReference>
<dbReference type="InterPro" id="IPR001466">
    <property type="entry name" value="Beta-lactam-related"/>
</dbReference>
<dbReference type="RefSeq" id="WP_015754140.1">
    <property type="nucleotide sequence ID" value="NC_013222.1"/>
</dbReference>
<evidence type="ECO:0000259" key="1">
    <source>
        <dbReference type="Pfam" id="PF00144"/>
    </source>
</evidence>
<dbReference type="EMBL" id="CP001712">
    <property type="protein sequence ID" value="EAR14819.1"/>
    <property type="molecule type" value="Genomic_DNA"/>
</dbReference>
<dbReference type="Pfam" id="PF00144">
    <property type="entry name" value="Beta-lactamase"/>
    <property type="match status" value="1"/>
</dbReference>
<gene>
    <name evidence="2" type="ordered locus">RB2501_10852</name>
</gene>
<reference evidence="2 3" key="1">
    <citation type="journal article" date="2009" name="J. Bacteriol.">
        <title>Complete genome sequence of Robiginitalea biformata HTCC2501.</title>
        <authorList>
            <person name="Oh H.M."/>
            <person name="Giovannoni S.J."/>
            <person name="Lee K."/>
            <person name="Ferriera S."/>
            <person name="Johnson J."/>
            <person name="Cho J.C."/>
        </authorList>
    </citation>
    <scope>NUCLEOTIDE SEQUENCE [LARGE SCALE GENOMIC DNA]</scope>
    <source>
        <strain evidence="3">ATCC BAA-864 / HTCC2501 / KCTC 12146</strain>
    </source>
</reference>
<dbReference type="InterPro" id="IPR012338">
    <property type="entry name" value="Beta-lactam/transpept-like"/>
</dbReference>
<name>A4CMC7_ROBBH</name>